<dbReference type="PROSITE" id="PS51677">
    <property type="entry name" value="NODB"/>
    <property type="match status" value="1"/>
</dbReference>
<evidence type="ECO:0000259" key="1">
    <source>
        <dbReference type="PROSITE" id="PS51677"/>
    </source>
</evidence>
<dbReference type="InParanoid" id="F5Y6U0"/>
<dbReference type="InterPro" id="IPR011330">
    <property type="entry name" value="Glyco_hydro/deAcase_b/a-brl"/>
</dbReference>
<gene>
    <name evidence="2" type="ordered locus">TREAZ_3619</name>
</gene>
<dbReference type="Gene3D" id="2.120.10.30">
    <property type="entry name" value="TolB, C-terminal domain"/>
    <property type="match status" value="1"/>
</dbReference>
<evidence type="ECO:0000313" key="3">
    <source>
        <dbReference type="Proteomes" id="UP000009222"/>
    </source>
</evidence>
<dbReference type="EMBL" id="CP001841">
    <property type="protein sequence ID" value="AEF80087.1"/>
    <property type="molecule type" value="Genomic_DNA"/>
</dbReference>
<dbReference type="CDD" id="cd10917">
    <property type="entry name" value="CE4_NodB_like_6s_7s"/>
    <property type="match status" value="1"/>
</dbReference>
<accession>F5Y6U0</accession>
<protein>
    <submittedName>
        <fullName evidence="2">Putative polysaccharide deacetylase family protein</fullName>
    </submittedName>
</protein>
<dbReference type="SUPFAM" id="SSF82171">
    <property type="entry name" value="DPP6 N-terminal domain-like"/>
    <property type="match status" value="1"/>
</dbReference>
<evidence type="ECO:0000313" key="2">
    <source>
        <dbReference type="EMBL" id="AEF80087.1"/>
    </source>
</evidence>
<dbReference type="InterPro" id="IPR002509">
    <property type="entry name" value="NODB_dom"/>
</dbReference>
<dbReference type="GO" id="GO:0016020">
    <property type="term" value="C:membrane"/>
    <property type="evidence" value="ECO:0007669"/>
    <property type="project" value="TreeGrafter"/>
</dbReference>
<dbReference type="InterPro" id="IPR050248">
    <property type="entry name" value="Polysacc_deacetylase_ArnD"/>
</dbReference>
<reference evidence="2 3" key="2">
    <citation type="journal article" date="2011" name="ISME J.">
        <title>RNA-seq reveals cooperative metabolic interactions between two termite-gut spirochete species in co-culture.</title>
        <authorList>
            <person name="Rosenthal A.Z."/>
            <person name="Matson E.G."/>
            <person name="Eldar A."/>
            <person name="Leadbetter J.R."/>
        </authorList>
    </citation>
    <scope>NUCLEOTIDE SEQUENCE [LARGE SCALE GENOMIC DNA]</scope>
    <source>
        <strain evidence="3">ATCC BAA-888 / DSM 13862 / ZAS-9</strain>
    </source>
</reference>
<dbReference type="KEGG" id="taz:TREAZ_3619"/>
<keyword evidence="3" id="KW-1185">Reference proteome</keyword>
<dbReference type="Proteomes" id="UP000009222">
    <property type="component" value="Chromosome"/>
</dbReference>
<sequence length="749" mass="81609">MKIRPKSLLFLSFLILSFPLWGKVNFSALDLSADNRLLFKANSAGSGAAAQSALFIARLPDPALQQLSSFPEKMDLIDNGRMLQIRNAFGCSRLPISGGLPRQIPGFPSFAGGSPASSGRVEDMAVSADGRFLLYIDPVSAAYGNLVMLDASSGAKITVALHVERPDRIFPASWSPDSRVFVYARGGKLYYYTVNPASAPVDEKFRFIGEGTVNSVYWGRGGDFFYLRASTIYRVRAAELFARALYAGFLEIGTVAGKIPFEFSPGFDSFWIAPDARSLILSKGGRNIFYIPLDFDDYEGSGDASLPYLAVPRACLSLQVLWPSGGAITILASLPAQKTGEPPTLAWRLQGHAFVPLSAPLGSSASLSPDGTKALAWGSGGIALYDYINWKILDTISTRPAYSCVWIGNDDFAIGDDQRIERIRLGSGNSASTAGIARRDLICLSQISRFGFEDKVSGDAQPRILAQNGSSWYTTDCRSPWAEIPNPQLRAVSQVSSRYRVYLDRQSGGPYENLPMIRNIASVGTASLLPVTDRQGGLRELGLCFDLYDDAEGLPEALDALNRFGIKATFFLGGEFIRRYPAAAADIVASGHETASLFFAPIDLSDARYRIGSDFISRGLARNEDEFYRATGSELALLWHPPYYAASPEVSSAAAQAGYTTIVRSIDPLDWVSREDEIRFSLPQYSASDMVDRIMEAKKPGALVPIRLGLLPGGRVDYLFNRLNVLLDALMQEGYTVVKVSTLLEHGKE</sequence>
<dbReference type="GO" id="GO:0005975">
    <property type="term" value="P:carbohydrate metabolic process"/>
    <property type="evidence" value="ECO:0007669"/>
    <property type="project" value="InterPro"/>
</dbReference>
<dbReference type="AlphaFoldDB" id="F5Y6U0"/>
<dbReference type="PANTHER" id="PTHR10587:SF128">
    <property type="entry name" value="POLYSACCHARIDE DEACETYLASE PDAB-RELATED"/>
    <property type="match status" value="1"/>
</dbReference>
<dbReference type="InterPro" id="IPR011042">
    <property type="entry name" value="6-blade_b-propeller_TolB-like"/>
</dbReference>
<dbReference type="STRING" id="545695.TREAZ_3619"/>
<dbReference type="Pfam" id="PF01522">
    <property type="entry name" value="Polysacc_deac_1"/>
    <property type="match status" value="1"/>
</dbReference>
<dbReference type="SUPFAM" id="SSF88713">
    <property type="entry name" value="Glycoside hydrolase/deacetylase"/>
    <property type="match status" value="1"/>
</dbReference>
<organism evidence="2 3">
    <name type="scientific">Leadbettera azotonutricia (strain ATCC BAA-888 / DSM 13862 / ZAS-9)</name>
    <name type="common">Treponema azotonutricium</name>
    <dbReference type="NCBI Taxonomy" id="545695"/>
    <lineage>
        <taxon>Bacteria</taxon>
        <taxon>Pseudomonadati</taxon>
        <taxon>Spirochaetota</taxon>
        <taxon>Spirochaetia</taxon>
        <taxon>Spirochaetales</taxon>
        <taxon>Breznakiellaceae</taxon>
        <taxon>Leadbettera</taxon>
    </lineage>
</organism>
<dbReference type="GO" id="GO:0016810">
    <property type="term" value="F:hydrolase activity, acting on carbon-nitrogen (but not peptide) bonds"/>
    <property type="evidence" value="ECO:0007669"/>
    <property type="project" value="InterPro"/>
</dbReference>
<proteinExistence type="predicted"/>
<dbReference type="HOGENOM" id="CLU_019935_0_0_12"/>
<dbReference type="Gene3D" id="3.20.20.370">
    <property type="entry name" value="Glycoside hydrolase/deacetylase"/>
    <property type="match status" value="1"/>
</dbReference>
<name>F5Y6U0_LEAAZ</name>
<feature type="domain" description="NodB homology" evidence="1">
    <location>
        <begin position="539"/>
        <end position="738"/>
    </location>
</feature>
<dbReference type="PANTHER" id="PTHR10587">
    <property type="entry name" value="GLYCOSYL TRANSFERASE-RELATED"/>
    <property type="match status" value="1"/>
</dbReference>
<reference evidence="3" key="1">
    <citation type="submission" date="2009-12" db="EMBL/GenBank/DDBJ databases">
        <title>Complete sequence of Treponema azotonutricium strain ZAS-9.</title>
        <authorList>
            <person name="Tetu S.G."/>
            <person name="Matson E."/>
            <person name="Ren Q."/>
            <person name="Seshadri R."/>
            <person name="Elbourne L."/>
            <person name="Hassan K.A."/>
            <person name="Durkin A."/>
            <person name="Radune D."/>
            <person name="Mohamoud Y."/>
            <person name="Shay R."/>
            <person name="Jin S."/>
            <person name="Zhang X."/>
            <person name="Lucey K."/>
            <person name="Ballor N.R."/>
            <person name="Ottesen E."/>
            <person name="Rosenthal R."/>
            <person name="Allen A."/>
            <person name="Leadbetter J.R."/>
            <person name="Paulsen I.T."/>
        </authorList>
    </citation>
    <scope>NUCLEOTIDE SEQUENCE [LARGE SCALE GENOMIC DNA]</scope>
    <source>
        <strain evidence="3">ATCC BAA-888 / DSM 13862 / ZAS-9</strain>
    </source>
</reference>
<dbReference type="eggNOG" id="COG0726">
    <property type="taxonomic scope" value="Bacteria"/>
</dbReference>